<keyword evidence="2" id="KW-0675">Receptor</keyword>
<comment type="similarity">
    <text evidence="1">Belongs to the UPF0065 (bug) family.</text>
</comment>
<dbReference type="InterPro" id="IPR042100">
    <property type="entry name" value="Bug_dom1"/>
</dbReference>
<evidence type="ECO:0000313" key="2">
    <source>
        <dbReference type="EMBL" id="MBB5270441.1"/>
    </source>
</evidence>
<name>A0A7W8HFC1_9BURK</name>
<dbReference type="InterPro" id="IPR005064">
    <property type="entry name" value="BUG"/>
</dbReference>
<keyword evidence="3" id="KW-1185">Reference proteome</keyword>
<dbReference type="CDD" id="cd07012">
    <property type="entry name" value="PBP2_Bug_TTT"/>
    <property type="match status" value="1"/>
</dbReference>
<evidence type="ECO:0000256" key="1">
    <source>
        <dbReference type="ARBA" id="ARBA00006987"/>
    </source>
</evidence>
<dbReference type="Gene3D" id="3.40.190.150">
    <property type="entry name" value="Bordetella uptake gene, domain 1"/>
    <property type="match status" value="1"/>
</dbReference>
<dbReference type="PANTHER" id="PTHR42928:SF5">
    <property type="entry name" value="BLR1237 PROTEIN"/>
    <property type="match status" value="1"/>
</dbReference>
<protein>
    <submittedName>
        <fullName evidence="2">Tripartite-type tricarboxylate transporter receptor subunit TctC</fullName>
    </submittedName>
</protein>
<comment type="caution">
    <text evidence="2">The sequence shown here is derived from an EMBL/GenBank/DDBJ whole genome shotgun (WGS) entry which is preliminary data.</text>
</comment>
<organism evidence="2 3">
    <name type="scientific">Quisquiliibacterium transsilvanicum</name>
    <dbReference type="NCBI Taxonomy" id="1549638"/>
    <lineage>
        <taxon>Bacteria</taxon>
        <taxon>Pseudomonadati</taxon>
        <taxon>Pseudomonadota</taxon>
        <taxon>Betaproteobacteria</taxon>
        <taxon>Burkholderiales</taxon>
        <taxon>Burkholderiaceae</taxon>
        <taxon>Quisquiliibacterium</taxon>
    </lineage>
</organism>
<gene>
    <name evidence="2" type="ORF">HNQ70_000425</name>
</gene>
<sequence length="351" mass="37685">MKMNPPSTKTAEADAQGVRISEGGRVRRRLIGATAAAGAVSALPRFAIGQGAWPSKPIRIVVNFPPGGLTDNIGRQYGEFIGSKLGATVVVENRPGAGGLIGADVVAKAPADGHTLLMSISTSLWHGRVLYSRMPYQPDKDFAPITLFPSGALLMGVNAKLPIRNAKEMLAYAQKNPTNMGTYSPASWPHLIADTWNGSEGTKFTPIHYKGESPMWPDVASGIVHTAVGSHQAMNVHIQRGTIRPIAAVGQLRSPRVPDLPTFAEQGFKHPVFTLDGWLPFCAPAGTPEEILVKINDAILEGYRTSPKVKAMHESFGIPTGPTGLAETRERWAKESPIWIAMAHRLGIKLD</sequence>
<dbReference type="EMBL" id="JACHGB010000001">
    <property type="protein sequence ID" value="MBB5270441.1"/>
    <property type="molecule type" value="Genomic_DNA"/>
</dbReference>
<dbReference type="RefSeq" id="WP_183963805.1">
    <property type="nucleotide sequence ID" value="NZ_BAABEW010000004.1"/>
</dbReference>
<dbReference type="PIRSF" id="PIRSF017082">
    <property type="entry name" value="YflP"/>
    <property type="match status" value="1"/>
</dbReference>
<dbReference type="Pfam" id="PF03401">
    <property type="entry name" value="TctC"/>
    <property type="match status" value="1"/>
</dbReference>
<proteinExistence type="inferred from homology"/>
<dbReference type="Proteomes" id="UP000532440">
    <property type="component" value="Unassembled WGS sequence"/>
</dbReference>
<dbReference type="Gene3D" id="3.40.190.10">
    <property type="entry name" value="Periplasmic binding protein-like II"/>
    <property type="match status" value="1"/>
</dbReference>
<dbReference type="AlphaFoldDB" id="A0A7W8HFC1"/>
<dbReference type="PANTHER" id="PTHR42928">
    <property type="entry name" value="TRICARBOXYLATE-BINDING PROTEIN"/>
    <property type="match status" value="1"/>
</dbReference>
<accession>A0A7W8HFC1</accession>
<evidence type="ECO:0000313" key="3">
    <source>
        <dbReference type="Proteomes" id="UP000532440"/>
    </source>
</evidence>
<reference evidence="2 3" key="1">
    <citation type="submission" date="2020-08" db="EMBL/GenBank/DDBJ databases">
        <title>Genomic Encyclopedia of Type Strains, Phase IV (KMG-IV): sequencing the most valuable type-strain genomes for metagenomic binning, comparative biology and taxonomic classification.</title>
        <authorList>
            <person name="Goeker M."/>
        </authorList>
    </citation>
    <scope>NUCLEOTIDE SEQUENCE [LARGE SCALE GENOMIC DNA]</scope>
    <source>
        <strain evidence="2 3">DSM 29781</strain>
    </source>
</reference>